<feature type="non-terminal residue" evidence="2">
    <location>
        <position position="183"/>
    </location>
</feature>
<dbReference type="PANTHER" id="PTHR28532:SF1">
    <property type="entry name" value="ORAL CANCER OVEREXPRESSED 1"/>
    <property type="match status" value="1"/>
</dbReference>
<dbReference type="PANTHER" id="PTHR28532">
    <property type="entry name" value="GEO13458P1"/>
    <property type="match status" value="1"/>
</dbReference>
<name>A0A0G4LSV9_VERLO</name>
<organism evidence="2 3">
    <name type="scientific">Verticillium longisporum</name>
    <name type="common">Verticillium dahliae var. longisporum</name>
    <dbReference type="NCBI Taxonomy" id="100787"/>
    <lineage>
        <taxon>Eukaryota</taxon>
        <taxon>Fungi</taxon>
        <taxon>Dikarya</taxon>
        <taxon>Ascomycota</taxon>
        <taxon>Pezizomycotina</taxon>
        <taxon>Sordariomycetes</taxon>
        <taxon>Hypocreomycetidae</taxon>
        <taxon>Glomerellales</taxon>
        <taxon>Plectosphaerellaceae</taxon>
        <taxon>Verticillium</taxon>
    </lineage>
</organism>
<sequence length="183" mass="19450">MSAHATTDPFDDVMNLEERFYEEGYTQGTKDGDRAGKIEGRSVGLANGYDKFLESGRLYGKSLVWANRLQLRSPSSAEVEGAVAASTPAGPASMTVESSTGAQKKCLLPPLPSTNSRLEKNIIVAHALVEPDTLSTENNDDAVNDFDDRVKKAQGKVKVIERILGEQPTGSETAVHGKAGGAA</sequence>
<gene>
    <name evidence="2" type="ORF">BN1723_013516</name>
</gene>
<protein>
    <submittedName>
        <fullName evidence="2">Uncharacterized protein</fullName>
    </submittedName>
</protein>
<dbReference type="AlphaFoldDB" id="A0A0G4LSV9"/>
<dbReference type="EMBL" id="CVQI01017446">
    <property type="protein sequence ID" value="CRK25158.1"/>
    <property type="molecule type" value="Genomic_DNA"/>
</dbReference>
<accession>A0A0G4LSV9</accession>
<dbReference type="Proteomes" id="UP000045706">
    <property type="component" value="Unassembled WGS sequence"/>
</dbReference>
<dbReference type="InterPro" id="IPR052436">
    <property type="entry name" value="LTO1_adapter"/>
</dbReference>
<evidence type="ECO:0000313" key="2">
    <source>
        <dbReference type="EMBL" id="CRK25158.1"/>
    </source>
</evidence>
<evidence type="ECO:0000313" key="3">
    <source>
        <dbReference type="Proteomes" id="UP000045706"/>
    </source>
</evidence>
<feature type="region of interest" description="Disordered" evidence="1">
    <location>
        <begin position="82"/>
        <end position="102"/>
    </location>
</feature>
<evidence type="ECO:0000256" key="1">
    <source>
        <dbReference type="SAM" id="MobiDB-lite"/>
    </source>
</evidence>
<reference evidence="3" key="1">
    <citation type="submission" date="2015-05" db="EMBL/GenBank/DDBJ databases">
        <authorList>
            <person name="Fogelqvist Johan"/>
        </authorList>
    </citation>
    <scope>NUCLEOTIDE SEQUENCE [LARGE SCALE GENOMIC DNA]</scope>
</reference>
<proteinExistence type="predicted"/>